<protein>
    <recommendedName>
        <fullName evidence="4">Outer membrane protein beta-barrel domain-containing protein</fullName>
    </recommendedName>
</protein>
<reference evidence="3" key="1">
    <citation type="submission" date="2016-11" db="EMBL/GenBank/DDBJ databases">
        <authorList>
            <person name="Varghese N."/>
            <person name="Submissions S."/>
        </authorList>
    </citation>
    <scope>NUCLEOTIDE SEQUENCE [LARGE SCALE GENOMIC DNA]</scope>
    <source>
        <strain evidence="3">DSM 16990</strain>
    </source>
</reference>
<name>A0A1M5PSR2_9SPHI</name>
<dbReference type="EMBL" id="FQUQ01000010">
    <property type="protein sequence ID" value="SHH04894.1"/>
    <property type="molecule type" value="Genomic_DNA"/>
</dbReference>
<dbReference type="Proteomes" id="UP000184287">
    <property type="component" value="Unassembled WGS sequence"/>
</dbReference>
<accession>A0A1M5PSR2</accession>
<feature type="signal peptide" evidence="1">
    <location>
        <begin position="1"/>
        <end position="19"/>
    </location>
</feature>
<dbReference type="OrthoDB" id="965683at2"/>
<dbReference type="RefSeq" id="WP_073239066.1">
    <property type="nucleotide sequence ID" value="NZ_FQUQ01000010.1"/>
</dbReference>
<gene>
    <name evidence="2" type="ORF">SAMN04488522_11079</name>
</gene>
<dbReference type="AlphaFoldDB" id="A0A1M5PSR2"/>
<feature type="chain" id="PRO_5012047819" description="Outer membrane protein beta-barrel domain-containing protein" evidence="1">
    <location>
        <begin position="20"/>
        <end position="233"/>
    </location>
</feature>
<keyword evidence="1" id="KW-0732">Signal</keyword>
<organism evidence="2 3">
    <name type="scientific">Pedobacter caeni</name>
    <dbReference type="NCBI Taxonomy" id="288992"/>
    <lineage>
        <taxon>Bacteria</taxon>
        <taxon>Pseudomonadati</taxon>
        <taxon>Bacteroidota</taxon>
        <taxon>Sphingobacteriia</taxon>
        <taxon>Sphingobacteriales</taxon>
        <taxon>Sphingobacteriaceae</taxon>
        <taxon>Pedobacter</taxon>
    </lineage>
</organism>
<proteinExistence type="predicted"/>
<evidence type="ECO:0008006" key="4">
    <source>
        <dbReference type="Google" id="ProtNLM"/>
    </source>
</evidence>
<keyword evidence="3" id="KW-1185">Reference proteome</keyword>
<dbReference type="Gene3D" id="2.40.160.20">
    <property type="match status" value="1"/>
</dbReference>
<evidence type="ECO:0000313" key="3">
    <source>
        <dbReference type="Proteomes" id="UP000184287"/>
    </source>
</evidence>
<evidence type="ECO:0000256" key="1">
    <source>
        <dbReference type="SAM" id="SignalP"/>
    </source>
</evidence>
<evidence type="ECO:0000313" key="2">
    <source>
        <dbReference type="EMBL" id="SHH04894.1"/>
    </source>
</evidence>
<sequence length="233" mass="24510">MKKVLLFLGMAICGVAANAQDFKPAAGDVTTEFGLTGGINNTDFKLNDGAALLRFRYFNKEKVAYRLGFNVSSKNEKTNAYGVGASDGKKGTYTESATNVLINLGIEKHFTGTDRLSPYVGGDILFGTGSAKTTADNTTAKGAAYVDGVYNEVKGPGYVSIGLRGVVGADYYIAKRLYLGVEAGLGLVYEKEGKTKIKSTVAGVTTSTEQKSAGSSFNIKPSVITGVRVGFAF</sequence>